<accession>A0ABV5BIZ4</accession>
<dbReference type="PANTHER" id="PTHR11647">
    <property type="entry name" value="HYDRANTOINASE/DIHYDROPYRIMIDINASE FAMILY MEMBER"/>
    <property type="match status" value="1"/>
</dbReference>
<evidence type="ECO:0000313" key="1">
    <source>
        <dbReference type="EMBL" id="MFB5735292.1"/>
    </source>
</evidence>
<gene>
    <name evidence="1" type="ORF">ACE5IX_02135</name>
</gene>
<proteinExistence type="predicted"/>
<sequence>MTKYDVLIRNGRIFDGEGNPSFIGDVAVSGGKIVKIDKEILDTDANRIYDAKGLWVTPGFIDFHTHYDAEVEASPGLKESVMHGVTTVTMGSCSLSLCIGTAEDLADMFSRVEAIPREQVLPLLREKKRWNTMREYSDHLASLPLGPNVSTFLGHSAIRAHVMGLERSLTKGLKPTEQEMRRMEELLKEAIDCGYLGFSINTLTWDKMDGNRFRSRPLPSTYAKWSEISRLNRIVREKGRVFQGVPNVSTKYNVLLFFKESVGVFRKKLKTTIISLMDPRSNRGIYRLVAILTRIVNTILGGDVRLQAVPAVFDLYADGVDVVVFEEFGAGTAAIHLADLAERRKLLLDKGYRKWFRRQWTNWFLPRVFHRDFNQSKIVECPDQKLIGKSFVELAKERNEHVVETFLDLCAQYGNDIRWYTVIGNDRKGPLKYIVSHPDVLIGFSDAGAHLRGMAHYNFPLRFLKLVRDAELEGKPFLSAEKAVWRVTGEIADWFGLDTGKLKIGAQADIVLLDPNALDEEIEKIREVPMEEFGGIVRLVRRNPKAIRAVLINGKAAVENGNVLPEIGKENGFGRFMAYKEKDYLYNSSRKEKTPVLS</sequence>
<protein>
    <submittedName>
        <fullName evidence="1">Amidohydrolase family protein</fullName>
    </submittedName>
</protein>
<reference evidence="1 2" key="1">
    <citation type="submission" date="2024-09" db="EMBL/GenBank/DDBJ databases">
        <title>Taxonomic and Genotyping Characterization of Leptospira Strains isolated from Multiple Sources in Colombia highlights the importance of intermediate species.</title>
        <authorList>
            <person name="Torres Higuera L."/>
            <person name="Rojas Tapias D."/>
            <person name="Jimenez Velasquez S."/>
            <person name="Renjifo Ibanez C."/>
        </authorList>
    </citation>
    <scope>NUCLEOTIDE SEQUENCE [LARGE SCALE GENOMIC DNA]</scope>
    <source>
        <strain evidence="1 2">Lep080</strain>
    </source>
</reference>
<dbReference type="Gene3D" id="3.20.20.140">
    <property type="entry name" value="Metal-dependent hydrolases"/>
    <property type="match status" value="1"/>
</dbReference>
<dbReference type="Proteomes" id="UP001580391">
    <property type="component" value="Unassembled WGS sequence"/>
</dbReference>
<dbReference type="Gene3D" id="2.30.40.10">
    <property type="entry name" value="Urease, subunit C, domain 1"/>
    <property type="match status" value="2"/>
</dbReference>
<comment type="caution">
    <text evidence="1">The sequence shown here is derived from an EMBL/GenBank/DDBJ whole genome shotgun (WGS) entry which is preliminary data.</text>
</comment>
<dbReference type="RefSeq" id="WP_135700610.1">
    <property type="nucleotide sequence ID" value="NZ_JBHILI010000001.1"/>
</dbReference>
<evidence type="ECO:0000313" key="2">
    <source>
        <dbReference type="Proteomes" id="UP001580391"/>
    </source>
</evidence>
<dbReference type="SUPFAM" id="SSF51556">
    <property type="entry name" value="Metallo-dependent hydrolases"/>
    <property type="match status" value="1"/>
</dbReference>
<dbReference type="SUPFAM" id="SSF51338">
    <property type="entry name" value="Composite domain of metallo-dependent hydrolases"/>
    <property type="match status" value="1"/>
</dbReference>
<dbReference type="InterPro" id="IPR032466">
    <property type="entry name" value="Metal_Hydrolase"/>
</dbReference>
<dbReference type="InterPro" id="IPR050378">
    <property type="entry name" value="Metallo-dep_Hydrolases_sf"/>
</dbReference>
<name>A0ABV5BIZ4_9LEPT</name>
<keyword evidence="2" id="KW-1185">Reference proteome</keyword>
<dbReference type="EMBL" id="JBHILJ010000001">
    <property type="protein sequence ID" value="MFB5735292.1"/>
    <property type="molecule type" value="Genomic_DNA"/>
</dbReference>
<organism evidence="1 2">
    <name type="scientific">Leptospira wolffii</name>
    <dbReference type="NCBI Taxonomy" id="409998"/>
    <lineage>
        <taxon>Bacteria</taxon>
        <taxon>Pseudomonadati</taxon>
        <taxon>Spirochaetota</taxon>
        <taxon>Spirochaetia</taxon>
        <taxon>Leptospirales</taxon>
        <taxon>Leptospiraceae</taxon>
        <taxon>Leptospira</taxon>
    </lineage>
</organism>
<dbReference type="PANTHER" id="PTHR11647:SF1">
    <property type="entry name" value="COLLAPSIN RESPONSE MEDIATOR PROTEIN"/>
    <property type="match status" value="1"/>
</dbReference>
<dbReference type="InterPro" id="IPR011059">
    <property type="entry name" value="Metal-dep_hydrolase_composite"/>
</dbReference>